<feature type="compositionally biased region" description="Basic and acidic residues" evidence="4">
    <location>
        <begin position="838"/>
        <end position="848"/>
    </location>
</feature>
<dbReference type="SUPFAM" id="SSF48371">
    <property type="entry name" value="ARM repeat"/>
    <property type="match status" value="1"/>
</dbReference>
<sequence>MTLCCKLPLYIDKIDVKAEVSCITQTARTKIQITLRSMYSSEQHMAQVKDFAFVVIVPTLNGIVSSIEMTYLEKCCLKPSCYATRSKNVKGLSRTHLELIKEKNAKHLTPGFIFAGIIPVYDTYSNILLTYTIDHALIHIPSNTVTLYSLGKDLFKDARSLEISMDIESKNTVGNIKSTLPMMFSYSTTKTNAIIKTKLEKFKISSNSDLELLKKKDMNMYILTDTSGDFISRYSNGLFFQMNINKNLSLYQEKYLSIVVDLTLDKEELQWCKAYLIGLLILCETRNSLCGFNVYTIQSTTTSFELFQLDSKYFKSPTHDDYKNAVHFIEGLVPSETKSITDVVITQFTPFTETTDVVLATQSRSTKLYAGEKFSTHYLFSGELINLYSAWNLNGKHTYFDMVGPNRLNDMERGIWGLYFAMIAQRLALVKLDVEYESLEETLDVLDVGQTENIPSYTYTDGDTLKLFFPTTKKIKTPLKVHAVFRNEEFGTEVIEDKFIQVEIEHENEEQSFVLEFNQLYALNSTELFNRTTENRVASAYSILDASPIVSCYYSNLQTKPFTFKTPIAELNMIPTHTPLDCPVVEPGDYEPDDKIKHFITSTLNKLSDMTFAGVVTDLLTIDYSNGCVISYLAKTIVNRASRDIKYIPAYADLCVSLSLFISANFTQLLLNILNVEFNVRNTTETDLVAKAEALSPEVIQRILSQSQIRFSAIIKFIGHLNLRGFFPSHFIVKIIRQLLDDYVDQSFEYLILLLHIIGSVWDSSNDLSFLMDEAFGTIESVLQTPQGVSNKVRFLLMDLVDERENRWVKKQGKAPSVAKPGESFDPSLQTIDEDEMSPEKESSALND</sequence>
<dbReference type="GO" id="GO:0003743">
    <property type="term" value="F:translation initiation factor activity"/>
    <property type="evidence" value="ECO:0007669"/>
    <property type="project" value="UniProtKB-KW"/>
</dbReference>
<accession>A0A0A1UDL0</accession>
<dbReference type="InterPro" id="IPR016024">
    <property type="entry name" value="ARM-type_fold"/>
</dbReference>
<dbReference type="OrthoDB" id="514777at2759"/>
<dbReference type="Pfam" id="PF02854">
    <property type="entry name" value="MIF4G"/>
    <property type="match status" value="1"/>
</dbReference>
<keyword evidence="7" id="KW-1185">Reference proteome</keyword>
<dbReference type="InterPro" id="IPR003890">
    <property type="entry name" value="MIF4G-like_typ-3"/>
</dbReference>
<dbReference type="GeneID" id="14893607"/>
<feature type="region of interest" description="Disordered" evidence="4">
    <location>
        <begin position="809"/>
        <end position="848"/>
    </location>
</feature>
<dbReference type="OMA" id="HDDFKSA"/>
<dbReference type="Proteomes" id="UP000014680">
    <property type="component" value="Unassembled WGS sequence"/>
</dbReference>
<evidence type="ECO:0000256" key="2">
    <source>
        <dbReference type="ARBA" id="ARBA00022540"/>
    </source>
</evidence>
<evidence type="ECO:0000256" key="4">
    <source>
        <dbReference type="SAM" id="MobiDB-lite"/>
    </source>
</evidence>
<evidence type="ECO:0000259" key="5">
    <source>
        <dbReference type="SMART" id="SM00543"/>
    </source>
</evidence>
<dbReference type="GO" id="GO:0003729">
    <property type="term" value="F:mRNA binding"/>
    <property type="evidence" value="ECO:0007669"/>
    <property type="project" value="TreeGrafter"/>
</dbReference>
<dbReference type="EMBL" id="KB206184">
    <property type="protein sequence ID" value="ELP94646.1"/>
    <property type="molecule type" value="Genomic_DNA"/>
</dbReference>
<evidence type="ECO:0000313" key="7">
    <source>
        <dbReference type="Proteomes" id="UP000014680"/>
    </source>
</evidence>
<proteinExistence type="inferred from homology"/>
<dbReference type="GO" id="GO:0016281">
    <property type="term" value="C:eukaryotic translation initiation factor 4F complex"/>
    <property type="evidence" value="ECO:0007669"/>
    <property type="project" value="TreeGrafter"/>
</dbReference>
<dbReference type="Gene3D" id="1.25.40.180">
    <property type="match status" value="1"/>
</dbReference>
<dbReference type="PANTHER" id="PTHR23253">
    <property type="entry name" value="EUKARYOTIC TRANSLATION INITIATION FACTOR 4 GAMMA"/>
    <property type="match status" value="1"/>
</dbReference>
<dbReference type="AlphaFoldDB" id="A0A0A1UDL0"/>
<dbReference type="RefSeq" id="XP_004261417.1">
    <property type="nucleotide sequence ID" value="XM_004261369.1"/>
</dbReference>
<gene>
    <name evidence="6" type="ORF">EIN_498460</name>
</gene>
<name>A0A0A1UDL0_ENTIV</name>
<comment type="similarity">
    <text evidence="1">Belongs to the eukaryotic initiation factor 4G family.</text>
</comment>
<dbReference type="SMART" id="SM00543">
    <property type="entry name" value="MIF4G"/>
    <property type="match status" value="1"/>
</dbReference>
<keyword evidence="3" id="KW-0648">Protein biosynthesis</keyword>
<dbReference type="VEuPathDB" id="AmoebaDB:EIN_498460"/>
<keyword evidence="2" id="KW-0396">Initiation factor</keyword>
<dbReference type="KEGG" id="eiv:EIN_498460"/>
<evidence type="ECO:0000313" key="6">
    <source>
        <dbReference type="EMBL" id="ELP94646.1"/>
    </source>
</evidence>
<protein>
    <recommendedName>
        <fullName evidence="5">MIF4G domain-containing protein</fullName>
    </recommendedName>
</protein>
<evidence type="ECO:0000256" key="3">
    <source>
        <dbReference type="ARBA" id="ARBA00022917"/>
    </source>
</evidence>
<feature type="domain" description="MIF4G" evidence="5">
    <location>
        <begin position="597"/>
        <end position="807"/>
    </location>
</feature>
<evidence type="ECO:0000256" key="1">
    <source>
        <dbReference type="ARBA" id="ARBA00005775"/>
    </source>
</evidence>
<dbReference type="PANTHER" id="PTHR23253:SF9">
    <property type="entry name" value="EUKARYOTIC TRANSLATION INITIATION FACTOR 4 GAMMA 2"/>
    <property type="match status" value="1"/>
</dbReference>
<organism evidence="6 7">
    <name type="scientific">Entamoeba invadens IP1</name>
    <dbReference type="NCBI Taxonomy" id="370355"/>
    <lineage>
        <taxon>Eukaryota</taxon>
        <taxon>Amoebozoa</taxon>
        <taxon>Evosea</taxon>
        <taxon>Archamoebae</taxon>
        <taxon>Mastigamoebida</taxon>
        <taxon>Entamoebidae</taxon>
        <taxon>Entamoeba</taxon>
    </lineage>
</organism>
<reference evidence="6 7" key="1">
    <citation type="submission" date="2012-10" db="EMBL/GenBank/DDBJ databases">
        <authorList>
            <person name="Zafar N."/>
            <person name="Inman J."/>
            <person name="Hall N."/>
            <person name="Lorenzi H."/>
            <person name="Caler E."/>
        </authorList>
    </citation>
    <scope>NUCLEOTIDE SEQUENCE [LARGE SCALE GENOMIC DNA]</scope>
    <source>
        <strain evidence="6 7">IP1</strain>
    </source>
</reference>